<proteinExistence type="predicted"/>
<dbReference type="OrthoDB" id="5412502at2759"/>
<dbReference type="EMBL" id="MU001634">
    <property type="protein sequence ID" value="KAF2484104.1"/>
    <property type="molecule type" value="Genomic_DNA"/>
</dbReference>
<keyword evidence="1" id="KW-0812">Transmembrane</keyword>
<dbReference type="Proteomes" id="UP000799767">
    <property type="component" value="Unassembled WGS sequence"/>
</dbReference>
<gene>
    <name evidence="2" type="ORF">BDY17DRAFT_294982</name>
</gene>
<evidence type="ECO:0000256" key="1">
    <source>
        <dbReference type="SAM" id="Phobius"/>
    </source>
</evidence>
<dbReference type="RefSeq" id="XP_033590674.1">
    <property type="nucleotide sequence ID" value="XM_033733226.1"/>
</dbReference>
<reference evidence="2" key="1">
    <citation type="journal article" date="2020" name="Stud. Mycol.">
        <title>101 Dothideomycetes genomes: a test case for predicting lifestyles and emergence of pathogens.</title>
        <authorList>
            <person name="Haridas S."/>
            <person name="Albert R."/>
            <person name="Binder M."/>
            <person name="Bloem J."/>
            <person name="Labutti K."/>
            <person name="Salamov A."/>
            <person name="Andreopoulos B."/>
            <person name="Baker S."/>
            <person name="Barry K."/>
            <person name="Bills G."/>
            <person name="Bluhm B."/>
            <person name="Cannon C."/>
            <person name="Castanera R."/>
            <person name="Culley D."/>
            <person name="Daum C."/>
            <person name="Ezra D."/>
            <person name="Gonzalez J."/>
            <person name="Henrissat B."/>
            <person name="Kuo A."/>
            <person name="Liang C."/>
            <person name="Lipzen A."/>
            <person name="Lutzoni F."/>
            <person name="Magnuson J."/>
            <person name="Mondo S."/>
            <person name="Nolan M."/>
            <person name="Ohm R."/>
            <person name="Pangilinan J."/>
            <person name="Park H.-J."/>
            <person name="Ramirez L."/>
            <person name="Alfaro M."/>
            <person name="Sun H."/>
            <person name="Tritt A."/>
            <person name="Yoshinaga Y."/>
            <person name="Zwiers L.-H."/>
            <person name="Turgeon B."/>
            <person name="Goodwin S."/>
            <person name="Spatafora J."/>
            <person name="Crous P."/>
            <person name="Grigoriev I."/>
        </authorList>
    </citation>
    <scope>NUCLEOTIDE SEQUENCE</scope>
    <source>
        <strain evidence="2">CBS 113389</strain>
    </source>
</reference>
<protein>
    <submittedName>
        <fullName evidence="2">Uncharacterized protein</fullName>
    </submittedName>
</protein>
<keyword evidence="1" id="KW-1133">Transmembrane helix</keyword>
<keyword evidence="3" id="KW-1185">Reference proteome</keyword>
<feature type="transmembrane region" description="Helical" evidence="1">
    <location>
        <begin position="166"/>
        <end position="187"/>
    </location>
</feature>
<feature type="transmembrane region" description="Helical" evidence="1">
    <location>
        <begin position="193"/>
        <end position="209"/>
    </location>
</feature>
<dbReference type="GeneID" id="54474228"/>
<evidence type="ECO:0000313" key="3">
    <source>
        <dbReference type="Proteomes" id="UP000799767"/>
    </source>
</evidence>
<name>A0A6A6PWJ8_9PEZI</name>
<organism evidence="2 3">
    <name type="scientific">Neohortaea acidophila</name>
    <dbReference type="NCBI Taxonomy" id="245834"/>
    <lineage>
        <taxon>Eukaryota</taxon>
        <taxon>Fungi</taxon>
        <taxon>Dikarya</taxon>
        <taxon>Ascomycota</taxon>
        <taxon>Pezizomycotina</taxon>
        <taxon>Dothideomycetes</taxon>
        <taxon>Dothideomycetidae</taxon>
        <taxon>Mycosphaerellales</taxon>
        <taxon>Teratosphaeriaceae</taxon>
        <taxon>Neohortaea</taxon>
    </lineage>
</organism>
<sequence length="451" mass="49239">MSGGNTNTTISHPGNDWQVLWGNGNGWKNFQLDIVGFLAILGESAVTANAQVSALSRLFYLPRLLPAPQALLPPSRPTELPTEKAWVTGVFNGNNKEHLHHIANILLGEERLPKYSVRCIKITKKDPKGVNASDVYFRGLRSTSSMKEADGELQPSPVKARATGPLTWVTLIGFFLSVALFVISIVWGDGFSLIATILLSFLSTLIGFANKWELAFSKVASEALLDGDVVVRYPIGSFIVVKCNEEVARELFFAPEEIQYHISHPVASRLISLVGTLILMLGIIFLANAKLELQFAWAGAYIIINAAHWVAAAVPPGSHWDLSCYEVREEGVLGGPDNANFTAALWKAIVLTKSVDWVQLNKAAPVHKAWNDWLKEAEREAKAAQFHLAPLVNPNPAWPHPGAEDKAGSVVWNVPPWDAKARWNEIQQGLSAAKEEKGAVAVGAVAVEKRD</sequence>
<keyword evidence="1" id="KW-0472">Membrane</keyword>
<evidence type="ECO:0000313" key="2">
    <source>
        <dbReference type="EMBL" id="KAF2484104.1"/>
    </source>
</evidence>
<feature type="transmembrane region" description="Helical" evidence="1">
    <location>
        <begin position="270"/>
        <end position="289"/>
    </location>
</feature>
<dbReference type="AlphaFoldDB" id="A0A6A6PWJ8"/>
<accession>A0A6A6PWJ8</accession>